<accession>A0A5A7R162</accession>
<sequence length="155" mass="17569">MCKSFMDYSISHLETSIDLELYLRSRLSRPSTSTPRRVGPNSPHIRLGILPACPTGLSNSLQEIALTRRGLPALGHFVTALANHFDITPEAYRLHGEIALQERSEMRCLNYNELKQADLVRNRTTAKEYTQRTAYDTYFKKLQQGPPNSDPAGYE</sequence>
<protein>
    <submittedName>
        <fullName evidence="1">AraC family transcriptional regulator</fullName>
    </submittedName>
</protein>
<name>A0A5A7R162_STRAF</name>
<reference evidence="2" key="1">
    <citation type="journal article" date="2019" name="Curr. Biol.">
        <title>Genome Sequence of Striga asiatica Provides Insight into the Evolution of Plant Parasitism.</title>
        <authorList>
            <person name="Yoshida S."/>
            <person name="Kim S."/>
            <person name="Wafula E.K."/>
            <person name="Tanskanen J."/>
            <person name="Kim Y.M."/>
            <person name="Honaas L."/>
            <person name="Yang Z."/>
            <person name="Spallek T."/>
            <person name="Conn C.E."/>
            <person name="Ichihashi Y."/>
            <person name="Cheong K."/>
            <person name="Cui S."/>
            <person name="Der J.P."/>
            <person name="Gundlach H."/>
            <person name="Jiao Y."/>
            <person name="Hori C."/>
            <person name="Ishida J.K."/>
            <person name="Kasahara H."/>
            <person name="Kiba T."/>
            <person name="Kim M.S."/>
            <person name="Koo N."/>
            <person name="Laohavisit A."/>
            <person name="Lee Y.H."/>
            <person name="Lumba S."/>
            <person name="McCourt P."/>
            <person name="Mortimer J.C."/>
            <person name="Mutuku J.M."/>
            <person name="Nomura T."/>
            <person name="Sasaki-Sekimoto Y."/>
            <person name="Seto Y."/>
            <person name="Wang Y."/>
            <person name="Wakatake T."/>
            <person name="Sakakibara H."/>
            <person name="Demura T."/>
            <person name="Yamaguchi S."/>
            <person name="Yoneyama K."/>
            <person name="Manabe R.I."/>
            <person name="Nelson D.C."/>
            <person name="Schulman A.H."/>
            <person name="Timko M.P."/>
            <person name="dePamphilis C.W."/>
            <person name="Choi D."/>
            <person name="Shirasu K."/>
        </authorList>
    </citation>
    <scope>NUCLEOTIDE SEQUENCE [LARGE SCALE GENOMIC DNA]</scope>
    <source>
        <strain evidence="2">cv. UVA1</strain>
    </source>
</reference>
<evidence type="ECO:0000313" key="1">
    <source>
        <dbReference type="EMBL" id="GER51088.1"/>
    </source>
</evidence>
<evidence type="ECO:0000313" key="2">
    <source>
        <dbReference type="Proteomes" id="UP000325081"/>
    </source>
</evidence>
<comment type="caution">
    <text evidence="1">The sequence shown here is derived from an EMBL/GenBank/DDBJ whole genome shotgun (WGS) entry which is preliminary data.</text>
</comment>
<dbReference type="EMBL" id="BKCP01009515">
    <property type="protein sequence ID" value="GER51088.1"/>
    <property type="molecule type" value="Genomic_DNA"/>
</dbReference>
<dbReference type="AlphaFoldDB" id="A0A5A7R162"/>
<keyword evidence="2" id="KW-1185">Reference proteome</keyword>
<proteinExistence type="predicted"/>
<organism evidence="1 2">
    <name type="scientific">Striga asiatica</name>
    <name type="common">Asiatic witchweed</name>
    <name type="synonym">Buchnera asiatica</name>
    <dbReference type="NCBI Taxonomy" id="4170"/>
    <lineage>
        <taxon>Eukaryota</taxon>
        <taxon>Viridiplantae</taxon>
        <taxon>Streptophyta</taxon>
        <taxon>Embryophyta</taxon>
        <taxon>Tracheophyta</taxon>
        <taxon>Spermatophyta</taxon>
        <taxon>Magnoliopsida</taxon>
        <taxon>eudicotyledons</taxon>
        <taxon>Gunneridae</taxon>
        <taxon>Pentapetalae</taxon>
        <taxon>asterids</taxon>
        <taxon>lamiids</taxon>
        <taxon>Lamiales</taxon>
        <taxon>Orobanchaceae</taxon>
        <taxon>Buchnereae</taxon>
        <taxon>Striga</taxon>
    </lineage>
</organism>
<gene>
    <name evidence="1" type="ORF">STAS_28441</name>
</gene>
<dbReference type="Proteomes" id="UP000325081">
    <property type="component" value="Unassembled WGS sequence"/>
</dbReference>